<gene>
    <name evidence="10" type="ORF">EHUX00137_LOCUS17794</name>
</gene>
<reference evidence="10" key="1">
    <citation type="submission" date="2021-01" db="EMBL/GenBank/DDBJ databases">
        <authorList>
            <person name="Corre E."/>
            <person name="Pelletier E."/>
            <person name="Niang G."/>
            <person name="Scheremetjew M."/>
            <person name="Finn R."/>
            <person name="Kale V."/>
            <person name="Holt S."/>
            <person name="Cochrane G."/>
            <person name="Meng A."/>
            <person name="Brown T."/>
            <person name="Cohen L."/>
        </authorList>
    </citation>
    <scope>NUCLEOTIDE SEQUENCE</scope>
    <source>
        <strain evidence="10">379</strain>
    </source>
</reference>
<comment type="similarity">
    <text evidence="7">Belongs to the DHHC palmitoyltransferase family.</text>
</comment>
<dbReference type="PANTHER" id="PTHR12246">
    <property type="entry name" value="PALMITOYLTRANSFERASE ZDHHC16"/>
    <property type="match status" value="1"/>
</dbReference>
<accession>A0A7S3WDB0</accession>
<dbReference type="EMBL" id="HBIR01023246">
    <property type="protein sequence ID" value="CAE0549965.1"/>
    <property type="molecule type" value="Transcribed_RNA"/>
</dbReference>
<dbReference type="PROSITE" id="PS50216">
    <property type="entry name" value="DHHC"/>
    <property type="match status" value="1"/>
</dbReference>
<evidence type="ECO:0000256" key="4">
    <source>
        <dbReference type="ARBA" id="ARBA00022989"/>
    </source>
</evidence>
<name>A0A7S3WDB0_EMIHU</name>
<evidence type="ECO:0000313" key="10">
    <source>
        <dbReference type="EMBL" id="CAE0549965.1"/>
    </source>
</evidence>
<dbReference type="EC" id="2.3.1.225" evidence="7"/>
<evidence type="ECO:0000256" key="2">
    <source>
        <dbReference type="ARBA" id="ARBA00022679"/>
    </source>
</evidence>
<dbReference type="Pfam" id="PF01529">
    <property type="entry name" value="DHHC"/>
    <property type="match status" value="1"/>
</dbReference>
<dbReference type="AlphaFoldDB" id="A0A7S3WDB0"/>
<protein>
    <recommendedName>
        <fullName evidence="7">Palmitoyltransferase</fullName>
        <ecNumber evidence="7">2.3.1.225</ecNumber>
    </recommendedName>
</protein>
<keyword evidence="4 7" id="KW-1133">Transmembrane helix</keyword>
<dbReference type="InterPro" id="IPR001594">
    <property type="entry name" value="Palmitoyltrfase_DHHC"/>
</dbReference>
<comment type="subcellular location">
    <subcellularLocation>
        <location evidence="1">Membrane</location>
        <topology evidence="1">Multi-pass membrane protein</topology>
    </subcellularLocation>
</comment>
<dbReference type="GO" id="GO:0019706">
    <property type="term" value="F:protein-cysteine S-palmitoyltransferase activity"/>
    <property type="evidence" value="ECO:0007669"/>
    <property type="project" value="UniProtKB-EC"/>
</dbReference>
<evidence type="ECO:0000256" key="7">
    <source>
        <dbReference type="RuleBase" id="RU079119"/>
    </source>
</evidence>
<sequence>MPRGQRLLQGTWIGDLIDLIPPPILAGIAVYRIAMTIPAPKWVDAKRKEFQRDMGEYRKVAFFHCCPTIFMLVVWLLVVYNYYAIVRWSDASWPVGVMVTGYGLIALQVASFDRVMRTHPGVLPEEWRVEAHRGHAPFYICRRTGRKLPPRCFHIKSLGQDVLFLDHFCFWLNKPIGLRNRKYFLLFLGYSLLLTVLGVLLVASLLHGVYFNPHTTLRMLLPFAPVTHPSAPLVGPEERTDAAVAAAAAAAAAMANATGGQSSEVFGGAAAAAAAAAPTVRPGQPAALHRRPSRPGERAR</sequence>
<feature type="transmembrane region" description="Helical" evidence="7">
    <location>
        <begin position="183"/>
        <end position="210"/>
    </location>
</feature>
<feature type="domain" description="Palmitoyltransferase DHHC" evidence="9">
    <location>
        <begin position="140"/>
        <end position="206"/>
    </location>
</feature>
<dbReference type="InterPro" id="IPR039859">
    <property type="entry name" value="PFA4/ZDH16/20/ERF2-like"/>
</dbReference>
<organism evidence="10">
    <name type="scientific">Emiliania huxleyi</name>
    <name type="common">Coccolithophore</name>
    <name type="synonym">Pontosphaera huxleyi</name>
    <dbReference type="NCBI Taxonomy" id="2903"/>
    <lineage>
        <taxon>Eukaryota</taxon>
        <taxon>Haptista</taxon>
        <taxon>Haptophyta</taxon>
        <taxon>Prymnesiophyceae</taxon>
        <taxon>Isochrysidales</taxon>
        <taxon>Noelaerhabdaceae</taxon>
        <taxon>Emiliania</taxon>
    </lineage>
</organism>
<evidence type="ECO:0000256" key="8">
    <source>
        <dbReference type="SAM" id="MobiDB-lite"/>
    </source>
</evidence>
<keyword evidence="6 7" id="KW-0012">Acyltransferase</keyword>
<feature type="transmembrane region" description="Helical" evidence="7">
    <location>
        <begin position="91"/>
        <end position="110"/>
    </location>
</feature>
<comment type="domain">
    <text evidence="7">The DHHC domain is required for palmitoyltransferase activity.</text>
</comment>
<dbReference type="GO" id="GO:0016020">
    <property type="term" value="C:membrane"/>
    <property type="evidence" value="ECO:0007669"/>
    <property type="project" value="UniProtKB-SubCell"/>
</dbReference>
<evidence type="ECO:0000259" key="9">
    <source>
        <dbReference type="Pfam" id="PF01529"/>
    </source>
</evidence>
<feature type="transmembrane region" description="Helical" evidence="7">
    <location>
        <begin position="60"/>
        <end position="85"/>
    </location>
</feature>
<keyword evidence="3 7" id="KW-0812">Transmembrane</keyword>
<comment type="catalytic activity">
    <reaction evidence="7">
        <text>L-cysteinyl-[protein] + hexadecanoyl-CoA = S-hexadecanoyl-L-cysteinyl-[protein] + CoA</text>
        <dbReference type="Rhea" id="RHEA:36683"/>
        <dbReference type="Rhea" id="RHEA-COMP:10131"/>
        <dbReference type="Rhea" id="RHEA-COMP:11032"/>
        <dbReference type="ChEBI" id="CHEBI:29950"/>
        <dbReference type="ChEBI" id="CHEBI:57287"/>
        <dbReference type="ChEBI" id="CHEBI:57379"/>
        <dbReference type="ChEBI" id="CHEBI:74151"/>
        <dbReference type="EC" id="2.3.1.225"/>
    </reaction>
</comment>
<feature type="region of interest" description="Disordered" evidence="8">
    <location>
        <begin position="277"/>
        <end position="300"/>
    </location>
</feature>
<evidence type="ECO:0000256" key="6">
    <source>
        <dbReference type="ARBA" id="ARBA00023315"/>
    </source>
</evidence>
<evidence type="ECO:0000256" key="1">
    <source>
        <dbReference type="ARBA" id="ARBA00004141"/>
    </source>
</evidence>
<keyword evidence="5 7" id="KW-0472">Membrane</keyword>
<keyword evidence="2 7" id="KW-0808">Transferase</keyword>
<evidence type="ECO:0000256" key="3">
    <source>
        <dbReference type="ARBA" id="ARBA00022692"/>
    </source>
</evidence>
<evidence type="ECO:0000256" key="5">
    <source>
        <dbReference type="ARBA" id="ARBA00023136"/>
    </source>
</evidence>
<proteinExistence type="inferred from homology"/>